<feature type="region of interest" description="Disordered" evidence="1">
    <location>
        <begin position="81"/>
        <end position="108"/>
    </location>
</feature>
<dbReference type="Proteomes" id="UP000228781">
    <property type="component" value="Unassembled WGS sequence"/>
</dbReference>
<keyword evidence="2" id="KW-0812">Transmembrane</keyword>
<evidence type="ECO:0000313" key="3">
    <source>
        <dbReference type="EMBL" id="PJC23105.1"/>
    </source>
</evidence>
<sequence length="108" mass="11369">MTETLLVLIIALLTANLLFVGVYIALVLKEVRSAVIKMNEILDSISAISAAVATPVVGAAGAVTAFTEGLKAFHKLQTIRQRGKNRPDLPAGKAGAHPPLAEKEEKVP</sequence>
<name>A0A2M8EK47_UNCKA</name>
<dbReference type="EMBL" id="PFSK01000010">
    <property type="protein sequence ID" value="PJC23105.1"/>
    <property type="molecule type" value="Genomic_DNA"/>
</dbReference>
<comment type="caution">
    <text evidence="3">The sequence shown here is derived from an EMBL/GenBank/DDBJ whole genome shotgun (WGS) entry which is preliminary data.</text>
</comment>
<proteinExistence type="predicted"/>
<reference evidence="4" key="1">
    <citation type="submission" date="2017-09" db="EMBL/GenBank/DDBJ databases">
        <title>Depth-based differentiation of microbial function through sediment-hosted aquifers and enrichment of novel symbionts in the deep terrestrial subsurface.</title>
        <authorList>
            <person name="Probst A.J."/>
            <person name="Ladd B."/>
            <person name="Jarett J.K."/>
            <person name="Geller-Mcgrath D.E."/>
            <person name="Sieber C.M.K."/>
            <person name="Emerson J.B."/>
            <person name="Anantharaman K."/>
            <person name="Thomas B.C."/>
            <person name="Malmstrom R."/>
            <person name="Stieglmeier M."/>
            <person name="Klingl A."/>
            <person name="Woyke T."/>
            <person name="Ryan C.M."/>
            <person name="Banfield J.F."/>
        </authorList>
    </citation>
    <scope>NUCLEOTIDE SEQUENCE [LARGE SCALE GENOMIC DNA]</scope>
</reference>
<gene>
    <name evidence="3" type="ORF">CO059_00660</name>
</gene>
<keyword evidence="2" id="KW-1133">Transmembrane helix</keyword>
<organism evidence="3 4">
    <name type="scientific">candidate division WWE3 bacterium CG_4_9_14_0_2_um_filter_48_10</name>
    <dbReference type="NCBI Taxonomy" id="1975078"/>
    <lineage>
        <taxon>Bacteria</taxon>
        <taxon>Katanobacteria</taxon>
    </lineage>
</organism>
<evidence type="ECO:0000313" key="4">
    <source>
        <dbReference type="Proteomes" id="UP000228781"/>
    </source>
</evidence>
<accession>A0A2M8EK47</accession>
<protein>
    <submittedName>
        <fullName evidence="3">Uncharacterized protein</fullName>
    </submittedName>
</protein>
<evidence type="ECO:0000256" key="2">
    <source>
        <dbReference type="SAM" id="Phobius"/>
    </source>
</evidence>
<dbReference type="AlphaFoldDB" id="A0A2M8EK47"/>
<evidence type="ECO:0000256" key="1">
    <source>
        <dbReference type="SAM" id="MobiDB-lite"/>
    </source>
</evidence>
<keyword evidence="2" id="KW-0472">Membrane</keyword>
<feature type="transmembrane region" description="Helical" evidence="2">
    <location>
        <begin position="6"/>
        <end position="28"/>
    </location>
</feature>